<comment type="caution">
    <text evidence="3">The sequence shown here is derived from an EMBL/GenBank/DDBJ whole genome shotgun (WGS) entry which is preliminary data.</text>
</comment>
<evidence type="ECO:0000256" key="2">
    <source>
        <dbReference type="SAM" id="Phobius"/>
    </source>
</evidence>
<name>A0A4Y4C5L5_9CORY</name>
<protein>
    <submittedName>
        <fullName evidence="3">Uncharacterized protein</fullName>
    </submittedName>
</protein>
<dbReference type="AlphaFoldDB" id="A0A4Y4C5L5"/>
<feature type="transmembrane region" description="Helical" evidence="2">
    <location>
        <begin position="67"/>
        <end position="88"/>
    </location>
</feature>
<proteinExistence type="predicted"/>
<dbReference type="RefSeq" id="WP_141331055.1">
    <property type="nucleotide sequence ID" value="NZ_BJNT01000020.1"/>
</dbReference>
<keyword evidence="2" id="KW-1133">Transmembrane helix</keyword>
<feature type="transmembrane region" description="Helical" evidence="2">
    <location>
        <begin position="147"/>
        <end position="168"/>
    </location>
</feature>
<feature type="transmembrane region" description="Helical" evidence="2">
    <location>
        <begin position="180"/>
        <end position="201"/>
    </location>
</feature>
<evidence type="ECO:0000256" key="1">
    <source>
        <dbReference type="SAM" id="MobiDB-lite"/>
    </source>
</evidence>
<feature type="transmembrane region" description="Helical" evidence="2">
    <location>
        <begin position="121"/>
        <end position="140"/>
    </location>
</feature>
<organism evidence="3 4">
    <name type="scientific">Corynebacterium variabile</name>
    <dbReference type="NCBI Taxonomy" id="1727"/>
    <lineage>
        <taxon>Bacteria</taxon>
        <taxon>Bacillati</taxon>
        <taxon>Actinomycetota</taxon>
        <taxon>Actinomycetes</taxon>
        <taxon>Mycobacteriales</taxon>
        <taxon>Corynebacteriaceae</taxon>
        <taxon>Corynebacterium</taxon>
    </lineage>
</organism>
<evidence type="ECO:0000313" key="3">
    <source>
        <dbReference type="EMBL" id="GEC87152.1"/>
    </source>
</evidence>
<feature type="region of interest" description="Disordered" evidence="1">
    <location>
        <begin position="244"/>
        <end position="264"/>
    </location>
</feature>
<sequence>MPQGGLPYTVTAVAMGLVMFFGIEMQNRTVLPIHDREVDWIIGTIALVLAVSARAQLAPRLVEWFDLLRLDMLSLIIFAFGVSALVFGSRATLRFGSAWATLLLFNSPVFLIVSLLCGGGWTGTACAASVGLAVAAAAAGNRVRHRAAAAGVTLVVGVMLTLLTGAVVGQDRLREALSGAAGITSVLPALAGVLTALAVDAAVRHTLPTIRHRDPSVRHTRAALVPLTAAVAVLLLVPLPERPTTSATADAPGTQPTGTPAPAGWSVTGSERFAWTADYFGAGADFRRQVLRADAVVDDWDTDNRHRTVVVDTLTSDGPVNASRFGDEGFYSSVNGRRSPKLDVGLGHGVTGRVYTVLDDEAYLTYTRLRVSWRDDGGRIHDISVIAVDDHRDSAVFPAVTGSLTGLAGRIVTVLLRGGAVTEDPDADYKDLDVVTAVATGIVDARWEEGQ</sequence>
<reference evidence="3 4" key="1">
    <citation type="submission" date="2019-06" db="EMBL/GenBank/DDBJ databases">
        <title>Whole genome shotgun sequence of Corynebacterium variabile NBRC 15286.</title>
        <authorList>
            <person name="Hosoyama A."/>
            <person name="Uohara A."/>
            <person name="Ohji S."/>
            <person name="Ichikawa N."/>
        </authorList>
    </citation>
    <scope>NUCLEOTIDE SEQUENCE [LARGE SCALE GENOMIC DNA]</scope>
    <source>
        <strain evidence="3 4">NBRC 15286</strain>
    </source>
</reference>
<dbReference type="GeneID" id="82888560"/>
<feature type="transmembrane region" description="Helical" evidence="2">
    <location>
        <begin position="222"/>
        <end position="239"/>
    </location>
</feature>
<feature type="transmembrane region" description="Helical" evidence="2">
    <location>
        <begin position="95"/>
        <end position="115"/>
    </location>
</feature>
<keyword evidence="2" id="KW-0812">Transmembrane</keyword>
<dbReference type="EMBL" id="BJNT01000020">
    <property type="protein sequence ID" value="GEC87152.1"/>
    <property type="molecule type" value="Genomic_DNA"/>
</dbReference>
<dbReference type="Proteomes" id="UP000319986">
    <property type="component" value="Unassembled WGS sequence"/>
</dbReference>
<feature type="transmembrane region" description="Helical" evidence="2">
    <location>
        <begin position="6"/>
        <end position="25"/>
    </location>
</feature>
<feature type="transmembrane region" description="Helical" evidence="2">
    <location>
        <begin position="37"/>
        <end position="55"/>
    </location>
</feature>
<evidence type="ECO:0000313" key="4">
    <source>
        <dbReference type="Proteomes" id="UP000319986"/>
    </source>
</evidence>
<accession>A0A4Y4C5L5</accession>
<gene>
    <name evidence="3" type="ORF">CVA01_24660</name>
</gene>
<keyword evidence="2" id="KW-0472">Membrane</keyword>